<evidence type="ECO:0000313" key="2">
    <source>
        <dbReference type="Proteomes" id="UP001292216"/>
    </source>
</evidence>
<evidence type="ECO:0008006" key="3">
    <source>
        <dbReference type="Google" id="ProtNLM"/>
    </source>
</evidence>
<proteinExistence type="predicted"/>
<dbReference type="Proteomes" id="UP001292216">
    <property type="component" value="Unassembled WGS sequence"/>
</dbReference>
<organism evidence="1 2">
    <name type="scientific">Paenibacillus phoenicis</name>
    <dbReference type="NCBI Taxonomy" id="554117"/>
    <lineage>
        <taxon>Bacteria</taxon>
        <taxon>Bacillati</taxon>
        <taxon>Bacillota</taxon>
        <taxon>Bacilli</taxon>
        <taxon>Bacillales</taxon>
        <taxon>Paenibacillaceae</taxon>
        <taxon>Paenibacillus</taxon>
    </lineage>
</organism>
<dbReference type="EMBL" id="JAYERP010000001">
    <property type="protein sequence ID" value="MEA3568536.1"/>
    <property type="molecule type" value="Genomic_DNA"/>
</dbReference>
<dbReference type="InterPro" id="IPR008949">
    <property type="entry name" value="Isoprenoid_synthase_dom_sf"/>
</dbReference>
<dbReference type="RefSeq" id="WP_260071594.1">
    <property type="nucleotide sequence ID" value="NZ_CBCSKM010000007.1"/>
</dbReference>
<gene>
    <name evidence="1" type="ORF">U9M73_00790</name>
</gene>
<name>A0ABU5PF47_9BACL</name>
<reference evidence="1 2" key="1">
    <citation type="submission" date="2023-12" db="EMBL/GenBank/DDBJ databases">
        <title>Whole genome sequencing of Paenibacillus phoenicis isolated from the Phoenix Mars Lander spacecraft assembly facility.</title>
        <authorList>
            <person name="Garcia A."/>
            <person name="Venkateswaran K."/>
        </authorList>
    </citation>
    <scope>NUCLEOTIDE SEQUENCE [LARGE SCALE GENOMIC DNA]</scope>
    <source>
        <strain evidence="1 2">3PO2SA</strain>
    </source>
</reference>
<keyword evidence="2" id="KW-1185">Reference proteome</keyword>
<evidence type="ECO:0000313" key="1">
    <source>
        <dbReference type="EMBL" id="MEA3568536.1"/>
    </source>
</evidence>
<protein>
    <recommendedName>
        <fullName evidence="3">Polyprenyl synthetase</fullName>
    </recommendedName>
</protein>
<dbReference type="SUPFAM" id="SSF48576">
    <property type="entry name" value="Terpenoid synthases"/>
    <property type="match status" value="1"/>
</dbReference>
<sequence length="315" mass="36219">MNWNWFHSYEKDLAAAFDQAETILSGLPEEFRGHGLNYLGKFHALKKSGSQNYICYLLPFWMQEAAGAKPELSRELTVAMILVMLHYHLIDEVMDNPEAGDKWKLPLANLLQLEFTRIYAALYASDSPFWSYYRKYAAEWAEAVLLENQHDFFQDNPVRIAHKASPVKLSVAGMLLLTEHDRLIAPFEAAVDAVLVTLQMLDDWEDWEKDLREGSYNSLISVVQHELQIPSDRRPTPDEVKHALHVRDILFIFAERTDQNAAILEVNAPGLTHLHEFHDYLRTNLRQGAESLRDERSLLAQGGLAYWLANQKILS</sequence>
<accession>A0ABU5PF47</accession>
<comment type="caution">
    <text evidence="1">The sequence shown here is derived from an EMBL/GenBank/DDBJ whole genome shotgun (WGS) entry which is preliminary data.</text>
</comment>